<organism evidence="1 2">
    <name type="scientific">Pocillopora damicornis</name>
    <name type="common">Cauliflower coral</name>
    <name type="synonym">Millepora damicornis</name>
    <dbReference type="NCBI Taxonomy" id="46731"/>
    <lineage>
        <taxon>Eukaryota</taxon>
        <taxon>Metazoa</taxon>
        <taxon>Cnidaria</taxon>
        <taxon>Anthozoa</taxon>
        <taxon>Hexacorallia</taxon>
        <taxon>Scleractinia</taxon>
        <taxon>Astrocoeniina</taxon>
        <taxon>Pocilloporidae</taxon>
        <taxon>Pocillopora</taxon>
    </lineage>
</organism>
<comment type="caution">
    <text evidence="1">The sequence shown here is derived from an EMBL/GenBank/DDBJ whole genome shotgun (WGS) entry which is preliminary data.</text>
</comment>
<dbReference type="Proteomes" id="UP000275408">
    <property type="component" value="Unassembled WGS sequence"/>
</dbReference>
<evidence type="ECO:0000313" key="2">
    <source>
        <dbReference type="Proteomes" id="UP000275408"/>
    </source>
</evidence>
<sequence>LDLSGTELIFEITVVKVCRLECTLFSSIVAEIPHEVTLEVSDFRDASFSKSVHFKCSNIERNVIGKVGFLKDFVKLDCPLFSSIVVEIPHKVKLEVSDFRGADFSKSVQYECSSIERDVTGKVDFLKEFVKSPEDFMKIITLISLHALGKDTKGPHLFPGEEVLLVRKDYADGETITYKKKSDLAGYMITLHECQQINNFLYQGNFHLMSFLWLLSEFALIKFCKERELDCTLFSSIESEIPDKVKVELWELSGADFSKSVQYECSSHSIEHGVTGKAGFLHEFVKSPENFMKISRSISLHTLGTDIKCE</sequence>
<evidence type="ECO:0000313" key="1">
    <source>
        <dbReference type="EMBL" id="RMX42594.1"/>
    </source>
</evidence>
<dbReference type="AlphaFoldDB" id="A0A3M6TMW9"/>
<keyword evidence="2" id="KW-1185">Reference proteome</keyword>
<reference evidence="1 2" key="1">
    <citation type="journal article" date="2018" name="Sci. Rep.">
        <title>Comparative analysis of the Pocillopora damicornis genome highlights role of immune system in coral evolution.</title>
        <authorList>
            <person name="Cunning R."/>
            <person name="Bay R.A."/>
            <person name="Gillette P."/>
            <person name="Baker A.C."/>
            <person name="Traylor-Knowles N."/>
        </authorList>
    </citation>
    <scope>NUCLEOTIDE SEQUENCE [LARGE SCALE GENOMIC DNA]</scope>
    <source>
        <strain evidence="1">RSMAS</strain>
        <tissue evidence="1">Whole animal</tissue>
    </source>
</reference>
<name>A0A3M6TMW9_POCDA</name>
<protein>
    <submittedName>
        <fullName evidence="1">Uncharacterized protein</fullName>
    </submittedName>
</protein>
<proteinExistence type="predicted"/>
<dbReference type="EMBL" id="RCHS01003331">
    <property type="protein sequence ID" value="RMX42594.1"/>
    <property type="molecule type" value="Genomic_DNA"/>
</dbReference>
<feature type="non-terminal residue" evidence="1">
    <location>
        <position position="1"/>
    </location>
</feature>
<accession>A0A3M6TMW9</accession>
<gene>
    <name evidence="1" type="ORF">pdam_00013371</name>
</gene>